<dbReference type="PROSITE" id="PS50089">
    <property type="entry name" value="ZF_RING_2"/>
    <property type="match status" value="1"/>
</dbReference>
<evidence type="ECO:0000256" key="1">
    <source>
        <dbReference type="ARBA" id="ARBA00013928"/>
    </source>
</evidence>
<dbReference type="GO" id="GO:0008270">
    <property type="term" value="F:zinc ion binding"/>
    <property type="evidence" value="ECO:0007669"/>
    <property type="project" value="InterPro"/>
</dbReference>
<keyword evidence="3" id="KW-0131">Cell cycle</keyword>
<dbReference type="SUPFAM" id="SSF57850">
    <property type="entry name" value="RING/U-box"/>
    <property type="match status" value="1"/>
</dbReference>
<dbReference type="GO" id="GO:0097602">
    <property type="term" value="F:cullin family protein binding"/>
    <property type="evidence" value="ECO:0007669"/>
    <property type="project" value="InterPro"/>
</dbReference>
<sequence length="188" mass="21476">MSMPQLFIVEKSQGLYQLFYTKKIKTDVLRYYKISPAELHTVQSINPIPATSKMLEKTLIRWWDGDTILDAAWRFADLNASILRPDGRVFTALPILCFENPEKTLPFKKFFQRSYSPISCLLPKHVKQLILNAAIQNGDTCSISFEPITLSSVVSSCGHVFEKESIEKWLTNPLSNRLCPMCKQPCCI</sequence>
<dbReference type="EMBL" id="MN740536">
    <property type="protein sequence ID" value="QHU32206.1"/>
    <property type="molecule type" value="Genomic_DNA"/>
</dbReference>
<accession>A0A6C0LMP5</accession>
<proteinExistence type="predicted"/>
<dbReference type="InterPro" id="IPR013083">
    <property type="entry name" value="Znf_RING/FYVE/PHD"/>
</dbReference>
<dbReference type="Gene3D" id="3.30.40.10">
    <property type="entry name" value="Zinc/RING finger domain, C3HC4 (zinc finger)"/>
    <property type="match status" value="1"/>
</dbReference>
<keyword evidence="2" id="KW-0132">Cell division</keyword>
<dbReference type="GO" id="GO:0061630">
    <property type="term" value="F:ubiquitin protein ligase activity"/>
    <property type="evidence" value="ECO:0007669"/>
    <property type="project" value="InterPro"/>
</dbReference>
<dbReference type="InterPro" id="IPR024991">
    <property type="entry name" value="RING-H2_APC11"/>
</dbReference>
<protein>
    <recommendedName>
        <fullName evidence="1">Anaphase-promoting complex subunit 11</fullName>
    </recommendedName>
</protein>
<evidence type="ECO:0000259" key="4">
    <source>
        <dbReference type="PROSITE" id="PS50089"/>
    </source>
</evidence>
<dbReference type="GO" id="GO:0005680">
    <property type="term" value="C:anaphase-promoting complex"/>
    <property type="evidence" value="ECO:0007669"/>
    <property type="project" value="InterPro"/>
</dbReference>
<dbReference type="GO" id="GO:0051301">
    <property type="term" value="P:cell division"/>
    <property type="evidence" value="ECO:0007669"/>
    <property type="project" value="UniProtKB-KW"/>
</dbReference>
<reference evidence="5" key="1">
    <citation type="journal article" date="2020" name="Nature">
        <title>Giant virus diversity and host interactions through global metagenomics.</title>
        <authorList>
            <person name="Schulz F."/>
            <person name="Roux S."/>
            <person name="Paez-Espino D."/>
            <person name="Jungbluth S."/>
            <person name="Walsh D.A."/>
            <person name="Denef V.J."/>
            <person name="McMahon K.D."/>
            <person name="Konstantinidis K.T."/>
            <person name="Eloe-Fadrosh E.A."/>
            <person name="Kyrpides N.C."/>
            <person name="Woyke T."/>
        </authorList>
    </citation>
    <scope>NUCLEOTIDE SEQUENCE</scope>
    <source>
        <strain evidence="5">GVMAG-M-3300027963-9</strain>
    </source>
</reference>
<dbReference type="InterPro" id="IPR001841">
    <property type="entry name" value="Znf_RING"/>
</dbReference>
<name>A0A6C0LMP5_9ZZZZ</name>
<evidence type="ECO:0000313" key="5">
    <source>
        <dbReference type="EMBL" id="QHU32206.1"/>
    </source>
</evidence>
<dbReference type="GO" id="GO:0031145">
    <property type="term" value="P:anaphase-promoting complex-dependent catabolic process"/>
    <property type="evidence" value="ECO:0007669"/>
    <property type="project" value="InterPro"/>
</dbReference>
<evidence type="ECO:0000256" key="2">
    <source>
        <dbReference type="ARBA" id="ARBA00022618"/>
    </source>
</evidence>
<dbReference type="AlphaFoldDB" id="A0A6C0LMP5"/>
<dbReference type="Pfam" id="PF12861">
    <property type="entry name" value="zf-ANAPC11"/>
    <property type="match status" value="1"/>
</dbReference>
<organism evidence="5">
    <name type="scientific">viral metagenome</name>
    <dbReference type="NCBI Taxonomy" id="1070528"/>
    <lineage>
        <taxon>unclassified sequences</taxon>
        <taxon>metagenomes</taxon>
        <taxon>organismal metagenomes</taxon>
    </lineage>
</organism>
<feature type="domain" description="RING-type" evidence="4">
    <location>
        <begin position="141"/>
        <end position="183"/>
    </location>
</feature>
<evidence type="ECO:0000256" key="3">
    <source>
        <dbReference type="ARBA" id="ARBA00022776"/>
    </source>
</evidence>
<keyword evidence="3" id="KW-0498">Mitosis</keyword>